<dbReference type="Proteomes" id="UP000078252">
    <property type="component" value="Unassembled WGS sequence"/>
</dbReference>
<dbReference type="EMBL" id="LDQC01000110">
    <property type="protein sequence ID" value="KTR02486.1"/>
    <property type="molecule type" value="Genomic_DNA"/>
</dbReference>
<dbReference type="OrthoDB" id="5020208at2"/>
<protein>
    <recommendedName>
        <fullName evidence="4">Multidrug ABC transporter ATPase</fullName>
    </recommendedName>
</protein>
<comment type="caution">
    <text evidence="2">The sequence shown here is derived from an EMBL/GenBank/DDBJ whole genome shotgun (WGS) entry which is preliminary data.</text>
</comment>
<organism evidence="2 3">
    <name type="scientific">Curtobacterium luteum</name>
    <dbReference type="NCBI Taxonomy" id="33881"/>
    <lineage>
        <taxon>Bacteria</taxon>
        <taxon>Bacillati</taxon>
        <taxon>Actinomycetota</taxon>
        <taxon>Actinomycetes</taxon>
        <taxon>Micrococcales</taxon>
        <taxon>Microbacteriaceae</taxon>
        <taxon>Curtobacterium</taxon>
    </lineage>
</organism>
<dbReference type="AlphaFoldDB" id="A0A175RFM4"/>
<accession>A0A175RFM4</accession>
<evidence type="ECO:0008006" key="4">
    <source>
        <dbReference type="Google" id="ProtNLM"/>
    </source>
</evidence>
<dbReference type="PATRIC" id="fig|33881.3.peg.158"/>
<proteinExistence type="predicted"/>
<evidence type="ECO:0000256" key="1">
    <source>
        <dbReference type="SAM" id="Phobius"/>
    </source>
</evidence>
<gene>
    <name evidence="2" type="ORF">NS184_15755</name>
</gene>
<dbReference type="RefSeq" id="WP_058727031.1">
    <property type="nucleotide sequence ID" value="NZ_LDQC01000110.1"/>
</dbReference>
<evidence type="ECO:0000313" key="2">
    <source>
        <dbReference type="EMBL" id="KTR02486.1"/>
    </source>
</evidence>
<keyword evidence="1" id="KW-1133">Transmembrane helix</keyword>
<reference evidence="2 3" key="1">
    <citation type="journal article" date="2016" name="Front. Microbiol.">
        <title>Genomic Resource of Rice Seed Associated Bacteria.</title>
        <authorList>
            <person name="Midha S."/>
            <person name="Bansal K."/>
            <person name="Sharma S."/>
            <person name="Kumar N."/>
            <person name="Patil P.P."/>
            <person name="Chaudhry V."/>
            <person name="Patil P.B."/>
        </authorList>
    </citation>
    <scope>NUCLEOTIDE SEQUENCE [LARGE SCALE GENOMIC DNA]</scope>
    <source>
        <strain evidence="2 3">NS184</strain>
    </source>
</reference>
<feature type="transmembrane region" description="Helical" evidence="1">
    <location>
        <begin position="64"/>
        <end position="89"/>
    </location>
</feature>
<name>A0A175RFM4_9MICO</name>
<evidence type="ECO:0000313" key="3">
    <source>
        <dbReference type="Proteomes" id="UP000078252"/>
    </source>
</evidence>
<keyword evidence="1" id="KW-0472">Membrane</keyword>
<keyword evidence="1" id="KW-0812">Transmembrane</keyword>
<sequence>MAKPTRSTGTPRDAAEPSVTFNRTERVLGFMVGGIFIAAFLCLVAVIVMWLTVPSAGASMPWPVVMAIPLVGLPIGMVLLFALLGVVWTRRARENRASR</sequence>
<feature type="transmembrane region" description="Helical" evidence="1">
    <location>
        <begin position="27"/>
        <end position="52"/>
    </location>
</feature>